<evidence type="ECO:0000313" key="2">
    <source>
        <dbReference type="EMBL" id="MBB4119064.1"/>
    </source>
</evidence>
<protein>
    <recommendedName>
        <fullName evidence="4">Secreted protein</fullName>
    </recommendedName>
</protein>
<gene>
    <name evidence="2" type="ORF">GGR32_001360</name>
</gene>
<proteinExistence type="predicted"/>
<accession>A0A840EYD9</accession>
<organism evidence="2 3">
    <name type="scientific">Mesonia hippocampi</name>
    <dbReference type="NCBI Taxonomy" id="1628250"/>
    <lineage>
        <taxon>Bacteria</taxon>
        <taxon>Pseudomonadati</taxon>
        <taxon>Bacteroidota</taxon>
        <taxon>Flavobacteriia</taxon>
        <taxon>Flavobacteriales</taxon>
        <taxon>Flavobacteriaceae</taxon>
        <taxon>Mesonia</taxon>
    </lineage>
</organism>
<evidence type="ECO:0000256" key="1">
    <source>
        <dbReference type="SAM" id="SignalP"/>
    </source>
</evidence>
<dbReference type="EMBL" id="JACIFO010000005">
    <property type="protein sequence ID" value="MBB4119064.1"/>
    <property type="molecule type" value="Genomic_DNA"/>
</dbReference>
<dbReference type="RefSeq" id="WP_183477424.1">
    <property type="nucleotide sequence ID" value="NZ_JACIFO010000005.1"/>
</dbReference>
<feature type="signal peptide" evidence="1">
    <location>
        <begin position="1"/>
        <end position="24"/>
    </location>
</feature>
<dbReference type="Proteomes" id="UP000553034">
    <property type="component" value="Unassembled WGS sequence"/>
</dbReference>
<sequence>MKLFRQILAVSLAFLVMGSTVSFAANMHYCGSFLVDINLLEAATSCGMDNFDTSKTTDTEGCTIEKSNCCKDKKVIVDGQDELSSPLQLTLEQQVFIVSFGMSYLALFTPEVTDNPDYLTYTPPKIVWDIQQLQEVYLI</sequence>
<reference evidence="2 3" key="1">
    <citation type="submission" date="2020-08" db="EMBL/GenBank/DDBJ databases">
        <title>Genomic Encyclopedia of Type Strains, Phase IV (KMG-IV): sequencing the most valuable type-strain genomes for metagenomic binning, comparative biology and taxonomic classification.</title>
        <authorList>
            <person name="Goeker M."/>
        </authorList>
    </citation>
    <scope>NUCLEOTIDE SEQUENCE [LARGE SCALE GENOMIC DNA]</scope>
    <source>
        <strain evidence="2 3">DSM 29568</strain>
    </source>
</reference>
<dbReference type="InterPro" id="IPR058512">
    <property type="entry name" value="DUF8199"/>
</dbReference>
<feature type="chain" id="PRO_5032491071" description="Secreted protein" evidence="1">
    <location>
        <begin position="25"/>
        <end position="139"/>
    </location>
</feature>
<evidence type="ECO:0000313" key="3">
    <source>
        <dbReference type="Proteomes" id="UP000553034"/>
    </source>
</evidence>
<keyword evidence="1" id="KW-0732">Signal</keyword>
<dbReference type="AlphaFoldDB" id="A0A840EYD9"/>
<name>A0A840EYD9_9FLAO</name>
<comment type="caution">
    <text evidence="2">The sequence shown here is derived from an EMBL/GenBank/DDBJ whole genome shotgun (WGS) entry which is preliminary data.</text>
</comment>
<dbReference type="NCBIfam" id="NF047658">
    <property type="entry name" value="HYC_CC_PP"/>
    <property type="match status" value="1"/>
</dbReference>
<dbReference type="InterPro" id="IPR058060">
    <property type="entry name" value="HYC_CC_PP"/>
</dbReference>
<keyword evidence="3" id="KW-1185">Reference proteome</keyword>
<dbReference type="Pfam" id="PF26622">
    <property type="entry name" value="DUF8199"/>
    <property type="match status" value="1"/>
</dbReference>
<evidence type="ECO:0008006" key="4">
    <source>
        <dbReference type="Google" id="ProtNLM"/>
    </source>
</evidence>